<organism evidence="1 2">
    <name type="scientific">Diaphorina citri</name>
    <name type="common">Asian citrus psyllid</name>
    <dbReference type="NCBI Taxonomy" id="121845"/>
    <lineage>
        <taxon>Eukaryota</taxon>
        <taxon>Metazoa</taxon>
        <taxon>Ecdysozoa</taxon>
        <taxon>Arthropoda</taxon>
        <taxon>Hexapoda</taxon>
        <taxon>Insecta</taxon>
        <taxon>Pterygota</taxon>
        <taxon>Neoptera</taxon>
        <taxon>Paraneoptera</taxon>
        <taxon>Hemiptera</taxon>
        <taxon>Sternorrhyncha</taxon>
        <taxon>Psylloidea</taxon>
        <taxon>Psyllidae</taxon>
        <taxon>Diaphorininae</taxon>
        <taxon>Diaphorina</taxon>
    </lineage>
</organism>
<dbReference type="PaxDb" id="121845-A0A3Q0IU33"/>
<name>A0A3Q0IU33_DIACI</name>
<evidence type="ECO:0000313" key="2">
    <source>
        <dbReference type="RefSeq" id="XP_026679776.1"/>
    </source>
</evidence>
<gene>
    <name evidence="2" type="primary">LOC113467661</name>
</gene>
<keyword evidence="1" id="KW-1185">Reference proteome</keyword>
<dbReference type="GeneID" id="113467661"/>
<proteinExistence type="predicted"/>
<dbReference type="Proteomes" id="UP000079169">
    <property type="component" value="Unplaced"/>
</dbReference>
<sequence length="111" mass="13672">MSLKRSERYELEKRVNLSYVRTEDEIRKAYRHHSEFEMFLDVKKTFCHNIVDQWLEEHMVEMEKAFIIEQRQTFIPVKEELRKKIIHQCFIYVTIQKDYIQTCVDNVGQNQ</sequence>
<dbReference type="KEGG" id="dci:113467661"/>
<reference evidence="2" key="1">
    <citation type="submission" date="2025-08" db="UniProtKB">
        <authorList>
            <consortium name="RefSeq"/>
        </authorList>
    </citation>
    <scope>IDENTIFICATION</scope>
</reference>
<accession>A0A3Q0IU33</accession>
<protein>
    <submittedName>
        <fullName evidence="2">Uncharacterized protein LOC113467661</fullName>
    </submittedName>
</protein>
<dbReference type="RefSeq" id="XP_026679776.1">
    <property type="nucleotide sequence ID" value="XM_026823975.1"/>
</dbReference>
<dbReference type="AlphaFoldDB" id="A0A3Q0IU33"/>
<evidence type="ECO:0000313" key="1">
    <source>
        <dbReference type="Proteomes" id="UP000079169"/>
    </source>
</evidence>